<dbReference type="InterPro" id="IPR043502">
    <property type="entry name" value="DNA/RNA_pol_sf"/>
</dbReference>
<dbReference type="AlphaFoldDB" id="A0AAV5IUL6"/>
<reference evidence="3 4" key="1">
    <citation type="journal article" date="2021" name="Commun. Biol.">
        <title>The genome of Shorea leprosula (Dipterocarpaceae) highlights the ecological relevance of drought in aseasonal tropical rainforests.</title>
        <authorList>
            <person name="Ng K.K.S."/>
            <person name="Kobayashi M.J."/>
            <person name="Fawcett J.A."/>
            <person name="Hatakeyama M."/>
            <person name="Paape T."/>
            <person name="Ng C.H."/>
            <person name="Ang C.C."/>
            <person name="Tnah L.H."/>
            <person name="Lee C.T."/>
            <person name="Nishiyama T."/>
            <person name="Sese J."/>
            <person name="O'Brien M.J."/>
            <person name="Copetti D."/>
            <person name="Mohd Noor M.I."/>
            <person name="Ong R.C."/>
            <person name="Putra M."/>
            <person name="Sireger I.Z."/>
            <person name="Indrioko S."/>
            <person name="Kosugi Y."/>
            <person name="Izuno A."/>
            <person name="Isagi Y."/>
            <person name="Lee S.L."/>
            <person name="Shimizu K.K."/>
        </authorList>
    </citation>
    <scope>NUCLEOTIDE SEQUENCE [LARGE SCALE GENOMIC DNA]</scope>
    <source>
        <strain evidence="3">214</strain>
    </source>
</reference>
<dbReference type="Proteomes" id="UP001054252">
    <property type="component" value="Unassembled WGS sequence"/>
</dbReference>
<dbReference type="PANTHER" id="PTHR37984:SF5">
    <property type="entry name" value="PROTEIN NYNRIN-LIKE"/>
    <property type="match status" value="1"/>
</dbReference>
<dbReference type="GO" id="GO:0003676">
    <property type="term" value="F:nucleic acid binding"/>
    <property type="evidence" value="ECO:0007669"/>
    <property type="project" value="InterPro"/>
</dbReference>
<comment type="caution">
    <text evidence="3">The sequence shown here is derived from an EMBL/GenBank/DDBJ whole genome shotgun (WGS) entry which is preliminary data.</text>
</comment>
<dbReference type="SUPFAM" id="SSF56672">
    <property type="entry name" value="DNA/RNA polymerases"/>
    <property type="match status" value="1"/>
</dbReference>
<dbReference type="PANTHER" id="PTHR37984">
    <property type="entry name" value="PROTEIN CBG26694"/>
    <property type="match status" value="1"/>
</dbReference>
<evidence type="ECO:0000259" key="2">
    <source>
        <dbReference type="PROSITE" id="PS50994"/>
    </source>
</evidence>
<dbReference type="InterPro" id="IPR041577">
    <property type="entry name" value="RT_RNaseH_2"/>
</dbReference>
<keyword evidence="1" id="KW-0511">Multifunctional enzyme</keyword>
<accession>A0AAV5IUL6</accession>
<dbReference type="GO" id="GO:0015074">
    <property type="term" value="P:DNA integration"/>
    <property type="evidence" value="ECO:0007669"/>
    <property type="project" value="InterPro"/>
</dbReference>
<dbReference type="Gene3D" id="3.30.420.10">
    <property type="entry name" value="Ribonuclease H-like superfamily/Ribonuclease H"/>
    <property type="match status" value="1"/>
</dbReference>
<dbReference type="Pfam" id="PF17919">
    <property type="entry name" value="RT_RNaseH_2"/>
    <property type="match status" value="1"/>
</dbReference>
<organism evidence="3 4">
    <name type="scientific">Rubroshorea leprosula</name>
    <dbReference type="NCBI Taxonomy" id="152421"/>
    <lineage>
        <taxon>Eukaryota</taxon>
        <taxon>Viridiplantae</taxon>
        <taxon>Streptophyta</taxon>
        <taxon>Embryophyta</taxon>
        <taxon>Tracheophyta</taxon>
        <taxon>Spermatophyta</taxon>
        <taxon>Magnoliopsida</taxon>
        <taxon>eudicotyledons</taxon>
        <taxon>Gunneridae</taxon>
        <taxon>Pentapetalae</taxon>
        <taxon>rosids</taxon>
        <taxon>malvids</taxon>
        <taxon>Malvales</taxon>
        <taxon>Dipterocarpaceae</taxon>
        <taxon>Rubroshorea</taxon>
    </lineage>
</organism>
<proteinExistence type="predicted"/>
<evidence type="ECO:0000256" key="1">
    <source>
        <dbReference type="ARBA" id="ARBA00023268"/>
    </source>
</evidence>
<gene>
    <name evidence="3" type="ORF">SLEP1_g17537</name>
</gene>
<dbReference type="SUPFAM" id="SSF53098">
    <property type="entry name" value="Ribonuclease H-like"/>
    <property type="match status" value="1"/>
</dbReference>
<protein>
    <recommendedName>
        <fullName evidence="2">Integrase catalytic domain-containing protein</fullName>
    </recommendedName>
</protein>
<dbReference type="InterPro" id="IPR036397">
    <property type="entry name" value="RNaseH_sf"/>
</dbReference>
<dbReference type="Gene3D" id="3.30.70.270">
    <property type="match status" value="1"/>
</dbReference>
<sequence>MTRLIRKDTKFEWTLECEKSFLTLKEKLVTAPILPLPINGEGFTIYSDASKKSLGCVLMEKDKVIAYASWQLKPYEENYPTHDLELAELNMRQRRWLELLKDYDLTISYHPGKANKVADALSKKSSGIASSILTTKKELLEDLVKLDVELRVDSTTAYLVALSAQPALIDRIKTGTSIKKLANMYVNEIVRLHGVPVSIVSNRDIRFLAHFWTSLQQALGTQLNFSTAFHPQTDGQSERTIQILEDMLRACVLDWKGSWDQHLSMAKFTYNNSYQSSIRMALFEALYGRRCRSLICWAKSRQKSYADRRRRDLEFEVGDHVFLKVSPTPEVGIQDEAGTSAPLPRLSHAFLLFFFSPVAEQQAQATNNTHPLEER</sequence>
<evidence type="ECO:0000313" key="3">
    <source>
        <dbReference type="EMBL" id="GKV05537.1"/>
    </source>
</evidence>
<name>A0AAV5IUL6_9ROSI</name>
<dbReference type="InterPro" id="IPR050951">
    <property type="entry name" value="Retrovirus_Pol_polyprotein"/>
</dbReference>
<dbReference type="InterPro" id="IPR043128">
    <property type="entry name" value="Rev_trsase/Diguanyl_cyclase"/>
</dbReference>
<evidence type="ECO:0000313" key="4">
    <source>
        <dbReference type="Proteomes" id="UP001054252"/>
    </source>
</evidence>
<dbReference type="InterPro" id="IPR012337">
    <property type="entry name" value="RNaseH-like_sf"/>
</dbReference>
<feature type="domain" description="Integrase catalytic" evidence="2">
    <location>
        <begin position="131"/>
        <end position="290"/>
    </location>
</feature>
<keyword evidence="4" id="KW-1185">Reference proteome</keyword>
<dbReference type="GO" id="GO:0003824">
    <property type="term" value="F:catalytic activity"/>
    <property type="evidence" value="ECO:0007669"/>
    <property type="project" value="UniProtKB-KW"/>
</dbReference>
<dbReference type="InterPro" id="IPR001584">
    <property type="entry name" value="Integrase_cat-core"/>
</dbReference>
<dbReference type="PROSITE" id="PS50994">
    <property type="entry name" value="INTEGRASE"/>
    <property type="match status" value="1"/>
</dbReference>
<dbReference type="EMBL" id="BPVZ01000023">
    <property type="protein sequence ID" value="GKV05537.1"/>
    <property type="molecule type" value="Genomic_DNA"/>
</dbReference>